<dbReference type="InterPro" id="IPR051788">
    <property type="entry name" value="MFS_Transporter"/>
</dbReference>
<dbReference type="PROSITE" id="PS50850">
    <property type="entry name" value="MFS"/>
    <property type="match status" value="1"/>
</dbReference>
<protein>
    <submittedName>
        <fullName evidence="7">MFS transporter</fullName>
    </submittedName>
</protein>
<feature type="transmembrane region" description="Helical" evidence="5">
    <location>
        <begin position="60"/>
        <end position="81"/>
    </location>
</feature>
<organism evidence="7 8">
    <name type="scientific">Ewingella americana</name>
    <dbReference type="NCBI Taxonomy" id="41202"/>
    <lineage>
        <taxon>Bacteria</taxon>
        <taxon>Pseudomonadati</taxon>
        <taxon>Pseudomonadota</taxon>
        <taxon>Gammaproteobacteria</taxon>
        <taxon>Enterobacterales</taxon>
        <taxon>Yersiniaceae</taxon>
        <taxon>Ewingella</taxon>
    </lineage>
</organism>
<evidence type="ECO:0000256" key="5">
    <source>
        <dbReference type="SAM" id="Phobius"/>
    </source>
</evidence>
<feature type="transmembrane region" description="Helical" evidence="5">
    <location>
        <begin position="179"/>
        <end position="198"/>
    </location>
</feature>
<dbReference type="Proteomes" id="UP000317663">
    <property type="component" value="Unassembled WGS sequence"/>
</dbReference>
<keyword evidence="8" id="KW-1185">Reference proteome</keyword>
<comment type="subcellular location">
    <subcellularLocation>
        <location evidence="1">Membrane</location>
        <topology evidence="1">Multi-pass membrane protein</topology>
    </subcellularLocation>
</comment>
<gene>
    <name evidence="7" type="ORF">EAH77_02830</name>
</gene>
<dbReference type="Gene3D" id="1.20.1250.20">
    <property type="entry name" value="MFS general substrate transporter like domains"/>
    <property type="match status" value="2"/>
</dbReference>
<keyword evidence="2 5" id="KW-0812">Transmembrane</keyword>
<dbReference type="Pfam" id="PF07690">
    <property type="entry name" value="MFS_1"/>
    <property type="match status" value="1"/>
</dbReference>
<feature type="domain" description="Major facilitator superfamily (MFS) profile" evidence="6">
    <location>
        <begin position="23"/>
        <end position="391"/>
    </location>
</feature>
<feature type="transmembrane region" description="Helical" evidence="5">
    <location>
        <begin position="281"/>
        <end position="299"/>
    </location>
</feature>
<dbReference type="EMBL" id="RCZD01000001">
    <property type="protein sequence ID" value="TPG65190.1"/>
    <property type="molecule type" value="Genomic_DNA"/>
</dbReference>
<reference evidence="7 8" key="1">
    <citation type="journal article" date="2019" name="Environ. Microbiol.">
        <title>Species interactions and distinct microbial communities in high Arctic permafrost affected cryosols are associated with the CH4 and CO2 gas fluxes.</title>
        <authorList>
            <person name="Altshuler I."/>
            <person name="Hamel J."/>
            <person name="Turney S."/>
            <person name="Magnuson E."/>
            <person name="Levesque R."/>
            <person name="Greer C."/>
            <person name="Whyte L.G."/>
        </authorList>
    </citation>
    <scope>NUCLEOTIDE SEQUENCE [LARGE SCALE GENOMIC DNA]</scope>
    <source>
        <strain evidence="7 8">E4</strain>
    </source>
</reference>
<dbReference type="InterPro" id="IPR020846">
    <property type="entry name" value="MFS_dom"/>
</dbReference>
<keyword evidence="3 5" id="KW-1133">Transmembrane helix</keyword>
<evidence type="ECO:0000313" key="8">
    <source>
        <dbReference type="Proteomes" id="UP000317663"/>
    </source>
</evidence>
<feature type="transmembrane region" description="Helical" evidence="5">
    <location>
        <begin position="88"/>
        <end position="107"/>
    </location>
</feature>
<accession>A0A502GVE0</accession>
<evidence type="ECO:0000313" key="7">
    <source>
        <dbReference type="EMBL" id="TPG65190.1"/>
    </source>
</evidence>
<evidence type="ECO:0000256" key="2">
    <source>
        <dbReference type="ARBA" id="ARBA00022692"/>
    </source>
</evidence>
<dbReference type="RefSeq" id="WP_140470264.1">
    <property type="nucleotide sequence ID" value="NZ_RCZD01000001.1"/>
</dbReference>
<proteinExistence type="predicted"/>
<dbReference type="OrthoDB" id="9810941at2"/>
<feature type="transmembrane region" description="Helical" evidence="5">
    <location>
        <begin position="29"/>
        <end position="48"/>
    </location>
</feature>
<dbReference type="GO" id="GO:0022857">
    <property type="term" value="F:transmembrane transporter activity"/>
    <property type="evidence" value="ECO:0007669"/>
    <property type="project" value="InterPro"/>
</dbReference>
<sequence>MPSDTTTSGDASAVSPALPGRAQQHATRIIFLLCGFAMAAWAPLVPFVKLRLDISDGTLGLLLLCIGAGSTLSMPLTGILTGRLGCKAVILLASVILCLDLPLLTLMDSVGGMAVVLMVFGAAIGMVDVAMNVHAVVVEKASGRAMMSGFHGFFSLGSIFGALAVSALLFYGLSPFQSILLVVALVAVTLIPTSPHFWRHTHSGGDGPMFVLPRGWVVFLGLLCFVMFMTEGAMLDWSALFLATERGVSTHQAGIGYAVFSIAMTAGRLTGDRIISAIGRFYVLLFGSLLASLGMVLLVNVDNLWIAGLGFILTGFGASNLVPIMFSAAGSQTTMPANLAIASVTTLGYAGILAGPALIGFIAQLSSLSVALSCVAALLLLVTASARAVTR</sequence>
<keyword evidence="4 5" id="KW-0472">Membrane</keyword>
<comment type="caution">
    <text evidence="7">The sequence shown here is derived from an EMBL/GenBank/DDBJ whole genome shotgun (WGS) entry which is preliminary data.</text>
</comment>
<dbReference type="CDD" id="cd17393">
    <property type="entry name" value="MFS_MosC_like"/>
    <property type="match status" value="1"/>
</dbReference>
<dbReference type="GO" id="GO:0016020">
    <property type="term" value="C:membrane"/>
    <property type="evidence" value="ECO:0007669"/>
    <property type="project" value="UniProtKB-SubCell"/>
</dbReference>
<evidence type="ECO:0000256" key="3">
    <source>
        <dbReference type="ARBA" id="ARBA00022989"/>
    </source>
</evidence>
<feature type="transmembrane region" description="Helical" evidence="5">
    <location>
        <begin position="113"/>
        <end position="138"/>
    </location>
</feature>
<dbReference type="SUPFAM" id="SSF103473">
    <property type="entry name" value="MFS general substrate transporter"/>
    <property type="match status" value="1"/>
</dbReference>
<dbReference type="InterPro" id="IPR036259">
    <property type="entry name" value="MFS_trans_sf"/>
</dbReference>
<evidence type="ECO:0000259" key="6">
    <source>
        <dbReference type="PROSITE" id="PS50850"/>
    </source>
</evidence>
<feature type="transmembrane region" description="Helical" evidence="5">
    <location>
        <begin position="250"/>
        <end position="269"/>
    </location>
</feature>
<feature type="transmembrane region" description="Helical" evidence="5">
    <location>
        <begin position="150"/>
        <end position="173"/>
    </location>
</feature>
<dbReference type="AlphaFoldDB" id="A0A502GVE0"/>
<dbReference type="PANTHER" id="PTHR23514:SF13">
    <property type="entry name" value="INNER MEMBRANE PROTEIN YBJJ"/>
    <property type="match status" value="1"/>
</dbReference>
<feature type="transmembrane region" description="Helical" evidence="5">
    <location>
        <begin position="368"/>
        <end position="389"/>
    </location>
</feature>
<name>A0A502GVE0_9GAMM</name>
<feature type="transmembrane region" description="Helical" evidence="5">
    <location>
        <begin position="338"/>
        <end position="362"/>
    </location>
</feature>
<feature type="transmembrane region" description="Helical" evidence="5">
    <location>
        <begin position="305"/>
        <end position="326"/>
    </location>
</feature>
<dbReference type="PANTHER" id="PTHR23514">
    <property type="entry name" value="BYPASS OF STOP CODON PROTEIN 6"/>
    <property type="match status" value="1"/>
</dbReference>
<evidence type="ECO:0000256" key="4">
    <source>
        <dbReference type="ARBA" id="ARBA00023136"/>
    </source>
</evidence>
<evidence type="ECO:0000256" key="1">
    <source>
        <dbReference type="ARBA" id="ARBA00004141"/>
    </source>
</evidence>
<dbReference type="FunFam" id="1.20.1250.20:FF:000438">
    <property type="entry name" value="Major facilitator transporter"/>
    <property type="match status" value="1"/>
</dbReference>
<dbReference type="InterPro" id="IPR011701">
    <property type="entry name" value="MFS"/>
</dbReference>
<feature type="transmembrane region" description="Helical" evidence="5">
    <location>
        <begin position="210"/>
        <end position="230"/>
    </location>
</feature>